<dbReference type="STRING" id="391625.PPSIR1_07578"/>
<evidence type="ECO:0000313" key="3">
    <source>
        <dbReference type="Proteomes" id="UP000005801"/>
    </source>
</evidence>
<comment type="caution">
    <text evidence="2">The sequence shown here is derived from an EMBL/GenBank/DDBJ whole genome shotgun (WGS) entry which is preliminary data.</text>
</comment>
<evidence type="ECO:0000313" key="2">
    <source>
        <dbReference type="EMBL" id="EDM76195.1"/>
    </source>
</evidence>
<dbReference type="Gene3D" id="3.40.50.720">
    <property type="entry name" value="NAD(P)-binding Rossmann-like Domain"/>
    <property type="match status" value="1"/>
</dbReference>
<dbReference type="CDD" id="cd05233">
    <property type="entry name" value="SDR_c"/>
    <property type="match status" value="1"/>
</dbReference>
<dbReference type="InterPro" id="IPR051468">
    <property type="entry name" value="Fungal_SecMetab_SDRs"/>
</dbReference>
<dbReference type="RefSeq" id="WP_006974628.1">
    <property type="nucleotide sequence ID" value="NZ_ABCS01000070.1"/>
</dbReference>
<dbReference type="Pfam" id="PF00106">
    <property type="entry name" value="adh_short"/>
    <property type="match status" value="1"/>
</dbReference>
<organism evidence="2 3">
    <name type="scientific">Plesiocystis pacifica SIR-1</name>
    <dbReference type="NCBI Taxonomy" id="391625"/>
    <lineage>
        <taxon>Bacteria</taxon>
        <taxon>Pseudomonadati</taxon>
        <taxon>Myxococcota</taxon>
        <taxon>Polyangia</taxon>
        <taxon>Nannocystales</taxon>
        <taxon>Nannocystaceae</taxon>
        <taxon>Plesiocystis</taxon>
    </lineage>
</organism>
<name>A6GD37_9BACT</name>
<feature type="region of interest" description="Disordered" evidence="1">
    <location>
        <begin position="41"/>
        <end position="77"/>
    </location>
</feature>
<evidence type="ECO:0000256" key="1">
    <source>
        <dbReference type="SAM" id="MobiDB-lite"/>
    </source>
</evidence>
<dbReference type="Proteomes" id="UP000005801">
    <property type="component" value="Unassembled WGS sequence"/>
</dbReference>
<dbReference type="SUPFAM" id="SSF51735">
    <property type="entry name" value="NAD(P)-binding Rossmann-fold domains"/>
    <property type="match status" value="1"/>
</dbReference>
<sequence>MSLTDDELATCLELLERSRELEPNDPRFLALENAAAHLRKHAKKRRKAARRRATAAHDRALREQTGQAGAGEAPAPAPAQTLRERACYVCKQPYRELHGYYRSLCPRCGDASQAMRELPVSLAGRRVLITGGRVKIGYATALRCLRAGAEVAVTTRFPADAAQRYAAEPDAASWGERLTIHGLDFRRLDDVMRAIEAWRDPASGHLDLLINNAAQTVWHGPEHYAALYAAEARAAATALPGPRPPDTPGFAVERWGAPDSGSRPALGRSLEGVDLAIDLRREHSWVMRLAEVPPVEMVETQVVNAIVPALLCSRLEPALLRSPFPDRYVVNVTAVEGQFRRTTKLVRHPHTNMAKAGLNMITRTSAHDYAERGIYMVSVDPGWVSHEGPAAARAKAEAEGFHPPLDMDDAAARILDPVARGLAGRPIWGVLLKDYAEVPW</sequence>
<feature type="compositionally biased region" description="Basic residues" evidence="1">
    <location>
        <begin position="41"/>
        <end position="54"/>
    </location>
</feature>
<dbReference type="PANTHER" id="PTHR43544:SF2">
    <property type="entry name" value="OXIDOREDUCTASE"/>
    <property type="match status" value="1"/>
</dbReference>
<keyword evidence="3" id="KW-1185">Reference proteome</keyword>
<dbReference type="OrthoDB" id="56744at2"/>
<dbReference type="PANTHER" id="PTHR43544">
    <property type="entry name" value="SHORT-CHAIN DEHYDROGENASE/REDUCTASE"/>
    <property type="match status" value="1"/>
</dbReference>
<dbReference type="EMBL" id="ABCS01000070">
    <property type="protein sequence ID" value="EDM76195.1"/>
    <property type="molecule type" value="Genomic_DNA"/>
</dbReference>
<dbReference type="PRINTS" id="PR00081">
    <property type="entry name" value="GDHRDH"/>
</dbReference>
<reference evidence="2 3" key="1">
    <citation type="submission" date="2007-06" db="EMBL/GenBank/DDBJ databases">
        <authorList>
            <person name="Shimkets L."/>
            <person name="Ferriera S."/>
            <person name="Johnson J."/>
            <person name="Kravitz S."/>
            <person name="Beeson K."/>
            <person name="Sutton G."/>
            <person name="Rogers Y.-H."/>
            <person name="Friedman R."/>
            <person name="Frazier M."/>
            <person name="Venter J.C."/>
        </authorList>
    </citation>
    <scope>NUCLEOTIDE SEQUENCE [LARGE SCALE GENOMIC DNA]</scope>
    <source>
        <strain evidence="2 3">SIR-1</strain>
    </source>
</reference>
<dbReference type="GO" id="GO:0016491">
    <property type="term" value="F:oxidoreductase activity"/>
    <property type="evidence" value="ECO:0007669"/>
    <property type="project" value="TreeGrafter"/>
</dbReference>
<dbReference type="InterPro" id="IPR036291">
    <property type="entry name" value="NAD(P)-bd_dom_sf"/>
</dbReference>
<protein>
    <submittedName>
        <fullName evidence="2">Probable short chain dehydrogenase</fullName>
    </submittedName>
</protein>
<dbReference type="GO" id="GO:0005737">
    <property type="term" value="C:cytoplasm"/>
    <property type="evidence" value="ECO:0007669"/>
    <property type="project" value="TreeGrafter"/>
</dbReference>
<feature type="compositionally biased region" description="Low complexity" evidence="1">
    <location>
        <begin position="63"/>
        <end position="77"/>
    </location>
</feature>
<dbReference type="AlphaFoldDB" id="A6GD37"/>
<dbReference type="InterPro" id="IPR002347">
    <property type="entry name" value="SDR_fam"/>
</dbReference>
<accession>A6GD37</accession>
<gene>
    <name evidence="2" type="ORF">PPSIR1_07578</name>
</gene>
<proteinExistence type="predicted"/>
<dbReference type="eggNOG" id="COG1028">
    <property type="taxonomic scope" value="Bacteria"/>
</dbReference>